<dbReference type="RefSeq" id="WP_014560920.1">
    <property type="nucleotide sequence ID" value="NC_017464.1"/>
</dbReference>
<dbReference type="AlphaFoldDB" id="I0ALB4"/>
<gene>
    <name evidence="2" type="ordered locus">IALB_2066</name>
</gene>
<evidence type="ECO:0000313" key="2">
    <source>
        <dbReference type="EMBL" id="AFH49771.1"/>
    </source>
</evidence>
<keyword evidence="1" id="KW-0472">Membrane</keyword>
<keyword evidence="3" id="KW-1185">Reference proteome</keyword>
<evidence type="ECO:0000313" key="3">
    <source>
        <dbReference type="Proteomes" id="UP000007394"/>
    </source>
</evidence>
<evidence type="ECO:0000256" key="1">
    <source>
        <dbReference type="SAM" id="Phobius"/>
    </source>
</evidence>
<dbReference type="EMBL" id="CP003418">
    <property type="protein sequence ID" value="AFH49771.1"/>
    <property type="molecule type" value="Genomic_DNA"/>
</dbReference>
<dbReference type="KEGG" id="ial:IALB_2066"/>
<dbReference type="STRING" id="945713.IALB_2066"/>
<protein>
    <submittedName>
        <fullName evidence="2">Uncharacterized protein</fullName>
    </submittedName>
</protein>
<keyword evidence="1" id="KW-1133">Transmembrane helix</keyword>
<proteinExistence type="predicted"/>
<dbReference type="HOGENOM" id="CLU_1967561_0_0_10"/>
<dbReference type="Proteomes" id="UP000007394">
    <property type="component" value="Chromosome"/>
</dbReference>
<sequence>MKRKDLIMILFSAIIILLILAYYFLYNIYEIKVEVNPSQLYADVNSKVEIKVIPINALGSKAIFRYTESKFEISEGKELVEVEAINKKISVMKIKSKGIEGKVGIKILSKHSLFPQYVEILILPLKV</sequence>
<name>I0ALB4_IGNAJ</name>
<organism evidence="2 3">
    <name type="scientific">Ignavibacterium album (strain DSM 19864 / JCM 16511 / NBRC 101810 / Mat9-16)</name>
    <dbReference type="NCBI Taxonomy" id="945713"/>
    <lineage>
        <taxon>Bacteria</taxon>
        <taxon>Pseudomonadati</taxon>
        <taxon>Ignavibacteriota</taxon>
        <taxon>Ignavibacteria</taxon>
        <taxon>Ignavibacteriales</taxon>
        <taxon>Ignavibacteriaceae</taxon>
        <taxon>Ignavibacterium</taxon>
    </lineage>
</organism>
<accession>I0ALB4</accession>
<keyword evidence="1" id="KW-0812">Transmembrane</keyword>
<reference evidence="2 3" key="1">
    <citation type="journal article" date="2012" name="Front. Microbiol.">
        <title>Complete genome of Ignavibacterium album, a metabolically versatile, flagellated, facultative anaerobe from the phylum Chlorobi.</title>
        <authorList>
            <person name="Liu Z."/>
            <person name="Frigaard N.-U."/>
            <person name="Vogl K."/>
            <person name="Iino T."/>
            <person name="Ohkuma M."/>
            <person name="Overmann J."/>
            <person name="Bryant D.A."/>
        </authorList>
    </citation>
    <scope>NUCLEOTIDE SEQUENCE [LARGE SCALE GENOMIC DNA]</scope>
    <source>
        <strain evidence="3">DSM 19864 / JCM 16511 / NBRC 101810 / Mat9-16</strain>
    </source>
</reference>
<feature type="transmembrane region" description="Helical" evidence="1">
    <location>
        <begin position="7"/>
        <end position="26"/>
    </location>
</feature>